<evidence type="ECO:0008006" key="5">
    <source>
        <dbReference type="Google" id="ProtNLM"/>
    </source>
</evidence>
<feature type="transmembrane region" description="Helical" evidence="2">
    <location>
        <begin position="178"/>
        <end position="198"/>
    </location>
</feature>
<feature type="compositionally biased region" description="Basic residues" evidence="1">
    <location>
        <begin position="369"/>
        <end position="380"/>
    </location>
</feature>
<dbReference type="InterPro" id="IPR038728">
    <property type="entry name" value="YkvI-like"/>
</dbReference>
<feature type="transmembrane region" description="Helical" evidence="2">
    <location>
        <begin position="46"/>
        <end position="63"/>
    </location>
</feature>
<feature type="transmembrane region" description="Helical" evidence="2">
    <location>
        <begin position="251"/>
        <end position="274"/>
    </location>
</feature>
<dbReference type="PANTHER" id="PTHR37814">
    <property type="entry name" value="CONSERVED MEMBRANE PROTEIN"/>
    <property type="match status" value="1"/>
</dbReference>
<keyword evidence="2" id="KW-0812">Transmembrane</keyword>
<feature type="transmembrane region" description="Helical" evidence="2">
    <location>
        <begin position="116"/>
        <end position="132"/>
    </location>
</feature>
<feature type="transmembrane region" description="Helical" evidence="2">
    <location>
        <begin position="84"/>
        <end position="104"/>
    </location>
</feature>
<reference evidence="3" key="1">
    <citation type="journal article" date="2021" name="PeerJ">
        <title>Extensive microbial diversity within the chicken gut microbiome revealed by metagenomics and culture.</title>
        <authorList>
            <person name="Gilroy R."/>
            <person name="Ravi A."/>
            <person name="Getino M."/>
            <person name="Pursley I."/>
            <person name="Horton D.L."/>
            <person name="Alikhan N.F."/>
            <person name="Baker D."/>
            <person name="Gharbi K."/>
            <person name="Hall N."/>
            <person name="Watson M."/>
            <person name="Adriaenssens E.M."/>
            <person name="Foster-Nyarko E."/>
            <person name="Jarju S."/>
            <person name="Secka A."/>
            <person name="Antonio M."/>
            <person name="Oren A."/>
            <person name="Chaudhuri R.R."/>
            <person name="La Ragione R."/>
            <person name="Hildebrand F."/>
            <person name="Pallen M.J."/>
        </authorList>
    </citation>
    <scope>NUCLEOTIDE SEQUENCE</scope>
    <source>
        <strain evidence="3">CHK199-9574</strain>
    </source>
</reference>
<protein>
    <recommendedName>
        <fullName evidence="5">Membrane protein YkvI</fullName>
    </recommendedName>
</protein>
<keyword evidence="2" id="KW-0472">Membrane</keyword>
<evidence type="ECO:0000313" key="4">
    <source>
        <dbReference type="Proteomes" id="UP000824135"/>
    </source>
</evidence>
<sequence>MNTLLSRAGGTVKNAFVLVGTVVGAGFVSGAELVRFFPTSNFVPCAYLAAVLLFLGFFLLFRLGAAHGGFDGVLRAVFGRGAAAVRWFVLLSSLVICACMLAGLDSVMAEGFGVSKKLPVLSAALVSALFFLSAKGLKGIGAVNLCLVPVILCFVVYLGCQDMSAGYAFSPAGDPFAAFANILLYVGMNVFLAAPVVCDLGARGAGAGAAGLASCAIGFAVAVILANIYTAGANAILADMPLLSALGGGSAARIFAVVSAFGIVTTLFSSWYPLGAKAEEAPKPRLVRAIVLGAAFLLSRMGLKNIVDRFYPFLGLAGVIFLLACAVMPALQRLRGRKSGRAKAAMKRTPCPAVKKRASAKERSAPCLHPRKNRKVSGDA</sequence>
<comment type="caution">
    <text evidence="3">The sequence shown here is derived from an EMBL/GenBank/DDBJ whole genome shotgun (WGS) entry which is preliminary data.</text>
</comment>
<gene>
    <name evidence="3" type="ORF">H9728_03340</name>
</gene>
<organism evidence="3 4">
    <name type="scientific">Candidatus Borkfalkia excrementavium</name>
    <dbReference type="NCBI Taxonomy" id="2838505"/>
    <lineage>
        <taxon>Bacteria</taxon>
        <taxon>Bacillati</taxon>
        <taxon>Bacillota</taxon>
        <taxon>Clostridia</taxon>
        <taxon>Christensenellales</taxon>
        <taxon>Christensenellaceae</taxon>
        <taxon>Candidatus Borkfalkia</taxon>
    </lineage>
</organism>
<feature type="transmembrane region" description="Helical" evidence="2">
    <location>
        <begin position="286"/>
        <end position="303"/>
    </location>
</feature>
<proteinExistence type="predicted"/>
<evidence type="ECO:0000256" key="1">
    <source>
        <dbReference type="SAM" id="MobiDB-lite"/>
    </source>
</evidence>
<feature type="transmembrane region" description="Helical" evidence="2">
    <location>
        <begin position="139"/>
        <end position="158"/>
    </location>
</feature>
<dbReference type="EMBL" id="DXCO01000027">
    <property type="protein sequence ID" value="HIY78056.1"/>
    <property type="molecule type" value="Genomic_DNA"/>
</dbReference>
<dbReference type="PANTHER" id="PTHR37814:SF1">
    <property type="entry name" value="MEMBRANE PROTEIN"/>
    <property type="match status" value="1"/>
</dbReference>
<dbReference type="Proteomes" id="UP000824135">
    <property type="component" value="Unassembled WGS sequence"/>
</dbReference>
<reference evidence="3" key="2">
    <citation type="submission" date="2021-04" db="EMBL/GenBank/DDBJ databases">
        <authorList>
            <person name="Gilroy R."/>
        </authorList>
    </citation>
    <scope>NUCLEOTIDE SEQUENCE</scope>
    <source>
        <strain evidence="3">CHK199-9574</strain>
    </source>
</reference>
<name>A0A9D1Z7B4_9FIRM</name>
<feature type="transmembrane region" description="Helical" evidence="2">
    <location>
        <begin position="309"/>
        <end position="331"/>
    </location>
</feature>
<accession>A0A9D1Z7B4</accession>
<dbReference type="AlphaFoldDB" id="A0A9D1Z7B4"/>
<feature type="region of interest" description="Disordered" evidence="1">
    <location>
        <begin position="339"/>
        <end position="380"/>
    </location>
</feature>
<evidence type="ECO:0000313" key="3">
    <source>
        <dbReference type="EMBL" id="HIY78056.1"/>
    </source>
</evidence>
<feature type="transmembrane region" description="Helical" evidence="2">
    <location>
        <begin position="210"/>
        <end position="231"/>
    </location>
</feature>
<evidence type="ECO:0000256" key="2">
    <source>
        <dbReference type="SAM" id="Phobius"/>
    </source>
</evidence>
<keyword evidence="2" id="KW-1133">Transmembrane helix</keyword>